<dbReference type="InterPro" id="IPR029465">
    <property type="entry name" value="ATPgrasp_TupA"/>
</dbReference>
<evidence type="ECO:0008006" key="3">
    <source>
        <dbReference type="Google" id="ProtNLM"/>
    </source>
</evidence>
<comment type="caution">
    <text evidence="1">The sequence shown here is derived from an EMBL/GenBank/DDBJ whole genome shotgun (WGS) entry which is preliminary data.</text>
</comment>
<proteinExistence type="predicted"/>
<dbReference type="Proteomes" id="UP000560131">
    <property type="component" value="Unassembled WGS sequence"/>
</dbReference>
<evidence type="ECO:0000313" key="1">
    <source>
        <dbReference type="EMBL" id="MBB5725829.1"/>
    </source>
</evidence>
<sequence>MANLLQTAMRALYTALPAKQSLQVQSLKALGEWPNLDRPSTFNERLHALKLAPHDPLLPLLADKVRVKDWVAERVGRDVLIPTLWSGKVLPAQAPCDTPFVVKANHSSGWNAFIRERDDAAWERLRETSVTWLQDDWHPYLHEWWYNDIERLLLIEPMIGENLNDYKFFCFSGKVRAVQVDAGRFTDHQRSFFDADWKLLPFAFSYPPIDGAVPAPRHLARMIELAETLSAGFAFARIDFYDLEAGPRFGEITFAPEAGFGRFMPRSADRMLGEWWEEGERRAAAAPDRDLSIAV</sequence>
<dbReference type="RefSeq" id="WP_184035903.1">
    <property type="nucleotide sequence ID" value="NZ_BAABAR010000003.1"/>
</dbReference>
<dbReference type="EMBL" id="JACIJN010000005">
    <property type="protein sequence ID" value="MBB5725829.1"/>
    <property type="molecule type" value="Genomic_DNA"/>
</dbReference>
<accession>A0ABR6N5P4</accession>
<protein>
    <recommendedName>
        <fullName evidence="3">Polysaccharide biosynthesis protein</fullName>
    </recommendedName>
</protein>
<gene>
    <name evidence="1" type="ORF">FHS97_001761</name>
</gene>
<evidence type="ECO:0000313" key="2">
    <source>
        <dbReference type="Proteomes" id="UP000560131"/>
    </source>
</evidence>
<dbReference type="Pfam" id="PF14305">
    <property type="entry name" value="ATPgrasp_TupA"/>
    <property type="match status" value="1"/>
</dbReference>
<reference evidence="1 2" key="1">
    <citation type="submission" date="2020-08" db="EMBL/GenBank/DDBJ databases">
        <title>Genomic Encyclopedia of Type Strains, Phase IV (KMG-IV): sequencing the most valuable type-strain genomes for metagenomic binning, comparative biology and taxonomic classification.</title>
        <authorList>
            <person name="Goeker M."/>
        </authorList>
    </citation>
    <scope>NUCLEOTIDE SEQUENCE [LARGE SCALE GENOMIC DNA]</scope>
    <source>
        <strain evidence="1 2">DSM 101535</strain>
    </source>
</reference>
<name>A0ABR6N5P4_9SPHN</name>
<organism evidence="1 2">
    <name type="scientific">Sphingomonas endophytica</name>
    <dbReference type="NCBI Taxonomy" id="869719"/>
    <lineage>
        <taxon>Bacteria</taxon>
        <taxon>Pseudomonadati</taxon>
        <taxon>Pseudomonadota</taxon>
        <taxon>Alphaproteobacteria</taxon>
        <taxon>Sphingomonadales</taxon>
        <taxon>Sphingomonadaceae</taxon>
        <taxon>Sphingomonas</taxon>
    </lineage>
</organism>
<keyword evidence="2" id="KW-1185">Reference proteome</keyword>